<dbReference type="SUPFAM" id="SSF53383">
    <property type="entry name" value="PLP-dependent transferases"/>
    <property type="match status" value="1"/>
</dbReference>
<dbReference type="InterPro" id="IPR015424">
    <property type="entry name" value="PyrdxlP-dep_Trfase"/>
</dbReference>
<gene>
    <name evidence="3" type="ORF">QBC32DRAFT_265586</name>
</gene>
<dbReference type="Pfam" id="PF00155">
    <property type="entry name" value="Aminotran_1_2"/>
    <property type="match status" value="1"/>
</dbReference>
<feature type="region of interest" description="Disordered" evidence="1">
    <location>
        <begin position="361"/>
        <end position="389"/>
    </location>
</feature>
<feature type="domain" description="Aminotransferase class I/classII large" evidence="2">
    <location>
        <begin position="123"/>
        <end position="312"/>
    </location>
</feature>
<sequence length="622" mass="68046">MRFIRLFSRKAMVPTLPKFNSSHQQLNIPTSSSLKVNINTSTTTTTPSTITNMPSTAALSDPDVPTPITHPGEKKQINLLRGWPSPHLLPPSDLLSATNSLLTSPDPSSPDSSSKFNFNVPALQYGPDPGYQPLRSSLAAWLTRNYHANETYPPHGFPTLTTADQICVTGGASQNLANILAGFTDPAYTRAVWAVSPCYYLAVPIFEDAGFSVRNGKLRDVREEEGEEGEGEGVDLEELERGIREVEGEKRWPEKPVYKNPGPHRKCYKHIIYLVATSANPSGITTSLARRHALVQLARKYDALIISDDVYDFLQWPVLQSPSNQSSSTHHLPLPTPLPRLSDIDISLGPSAHDLALSSHYSYTRGSSTPNGQNHNDTEDTQPLHPDHTIQDLHFGHAVSNGSFSKLLSPGLRTGWTHSTPAFAHGLSQTGSTRSGGAPSQYCAALIHEVLSSGALEKHLTEIVRPGLQKRHALMLGAIKQELGPLGVKVIEDNRTGAERRRAAADQAALFGGYFLWLRLPESMPFSAREVAERALEEERLVVSPGENAEVSGEGETAGIRFPKHLRVCFSWEEEEDLVEGVERLGRVVRGMVEEVELEKEGGLKLKKKVGGGELKGLKGFK</sequence>
<proteinExistence type="predicted"/>
<dbReference type="InterPro" id="IPR015421">
    <property type="entry name" value="PyrdxlP-dep_Trfase_major"/>
</dbReference>
<dbReference type="CDD" id="cd00609">
    <property type="entry name" value="AAT_like"/>
    <property type="match status" value="1"/>
</dbReference>
<keyword evidence="3" id="KW-0032">Aminotransferase</keyword>
<evidence type="ECO:0000259" key="2">
    <source>
        <dbReference type="Pfam" id="PF00155"/>
    </source>
</evidence>
<dbReference type="GO" id="GO:0030170">
    <property type="term" value="F:pyridoxal phosphate binding"/>
    <property type="evidence" value="ECO:0007669"/>
    <property type="project" value="InterPro"/>
</dbReference>
<comment type="caution">
    <text evidence="3">The sequence shown here is derived from an EMBL/GenBank/DDBJ whole genome shotgun (WGS) entry which is preliminary data.</text>
</comment>
<dbReference type="PANTHER" id="PTHR42858:SF1">
    <property type="entry name" value="LD15494P"/>
    <property type="match status" value="1"/>
</dbReference>
<feature type="region of interest" description="Disordered" evidence="1">
    <location>
        <begin position="41"/>
        <end position="61"/>
    </location>
</feature>
<dbReference type="AlphaFoldDB" id="A0AAN6NS22"/>
<dbReference type="FunFam" id="3.40.640.10:FF:000209">
    <property type="entry name" value="PLP-dependent transferase"/>
    <property type="match status" value="1"/>
</dbReference>
<reference evidence="3" key="2">
    <citation type="submission" date="2023-06" db="EMBL/GenBank/DDBJ databases">
        <authorList>
            <consortium name="Lawrence Berkeley National Laboratory"/>
            <person name="Mondo S.J."/>
            <person name="Hensen N."/>
            <person name="Bonometti L."/>
            <person name="Westerberg I."/>
            <person name="Brannstrom I.O."/>
            <person name="Guillou S."/>
            <person name="Cros-Aarteil S."/>
            <person name="Calhoun S."/>
            <person name="Haridas S."/>
            <person name="Kuo A."/>
            <person name="Pangilinan J."/>
            <person name="Riley R."/>
            <person name="Labutti K."/>
            <person name="Andreopoulos B."/>
            <person name="Lipzen A."/>
            <person name="Chen C."/>
            <person name="Yanf M."/>
            <person name="Daum C."/>
            <person name="Ng V."/>
            <person name="Clum A."/>
            <person name="Steindorff A."/>
            <person name="Ohm R."/>
            <person name="Martin F."/>
            <person name="Silar P."/>
            <person name="Natvig D."/>
            <person name="Lalanne C."/>
            <person name="Gautier V."/>
            <person name="Ament-Velasquez S.L."/>
            <person name="Kruys A."/>
            <person name="Hutchinson M.I."/>
            <person name="Powell A.J."/>
            <person name="Barry K."/>
            <person name="Miller A.N."/>
            <person name="Grigoriev I.V."/>
            <person name="Debuchy R."/>
            <person name="Gladieux P."/>
            <person name="Thoren M.H."/>
            <person name="Johannesson H."/>
        </authorList>
    </citation>
    <scope>NUCLEOTIDE SEQUENCE</scope>
    <source>
        <strain evidence="3">CBS 626.80</strain>
    </source>
</reference>
<protein>
    <submittedName>
        <fullName evidence="3">Aminotransferase</fullName>
    </submittedName>
</protein>
<feature type="compositionally biased region" description="Low complexity" evidence="1">
    <location>
        <begin position="41"/>
        <end position="56"/>
    </location>
</feature>
<keyword evidence="4" id="KW-1185">Reference proteome</keyword>
<organism evidence="3 4">
    <name type="scientific">Pseudoneurospora amorphoporcata</name>
    <dbReference type="NCBI Taxonomy" id="241081"/>
    <lineage>
        <taxon>Eukaryota</taxon>
        <taxon>Fungi</taxon>
        <taxon>Dikarya</taxon>
        <taxon>Ascomycota</taxon>
        <taxon>Pezizomycotina</taxon>
        <taxon>Sordariomycetes</taxon>
        <taxon>Sordariomycetidae</taxon>
        <taxon>Sordariales</taxon>
        <taxon>Sordariaceae</taxon>
        <taxon>Pseudoneurospora</taxon>
    </lineage>
</organism>
<dbReference type="PANTHER" id="PTHR42858">
    <property type="entry name" value="AMINOTRANSFERASE"/>
    <property type="match status" value="1"/>
</dbReference>
<evidence type="ECO:0000313" key="4">
    <source>
        <dbReference type="Proteomes" id="UP001303222"/>
    </source>
</evidence>
<accession>A0AAN6NS22</accession>
<dbReference type="GO" id="GO:0047536">
    <property type="term" value="F:2-aminoadipate transaminase activity"/>
    <property type="evidence" value="ECO:0007669"/>
    <property type="project" value="TreeGrafter"/>
</dbReference>
<dbReference type="InterPro" id="IPR004839">
    <property type="entry name" value="Aminotransferase_I/II_large"/>
</dbReference>
<evidence type="ECO:0000313" key="3">
    <source>
        <dbReference type="EMBL" id="KAK3949976.1"/>
    </source>
</evidence>
<dbReference type="EMBL" id="MU859194">
    <property type="protein sequence ID" value="KAK3949976.1"/>
    <property type="molecule type" value="Genomic_DNA"/>
</dbReference>
<dbReference type="Gene3D" id="3.40.640.10">
    <property type="entry name" value="Type I PLP-dependent aspartate aminotransferase-like (Major domain)"/>
    <property type="match status" value="2"/>
</dbReference>
<dbReference type="Proteomes" id="UP001303222">
    <property type="component" value="Unassembled WGS sequence"/>
</dbReference>
<evidence type="ECO:0000256" key="1">
    <source>
        <dbReference type="SAM" id="MobiDB-lite"/>
    </source>
</evidence>
<name>A0AAN6NS22_9PEZI</name>
<reference evidence="3" key="1">
    <citation type="journal article" date="2023" name="Mol. Phylogenet. Evol.">
        <title>Genome-scale phylogeny and comparative genomics of the fungal order Sordariales.</title>
        <authorList>
            <person name="Hensen N."/>
            <person name="Bonometti L."/>
            <person name="Westerberg I."/>
            <person name="Brannstrom I.O."/>
            <person name="Guillou S."/>
            <person name="Cros-Aarteil S."/>
            <person name="Calhoun S."/>
            <person name="Haridas S."/>
            <person name="Kuo A."/>
            <person name="Mondo S."/>
            <person name="Pangilinan J."/>
            <person name="Riley R."/>
            <person name="LaButti K."/>
            <person name="Andreopoulos B."/>
            <person name="Lipzen A."/>
            <person name="Chen C."/>
            <person name="Yan M."/>
            <person name="Daum C."/>
            <person name="Ng V."/>
            <person name="Clum A."/>
            <person name="Steindorff A."/>
            <person name="Ohm R.A."/>
            <person name="Martin F."/>
            <person name="Silar P."/>
            <person name="Natvig D.O."/>
            <person name="Lalanne C."/>
            <person name="Gautier V."/>
            <person name="Ament-Velasquez S.L."/>
            <person name="Kruys A."/>
            <person name="Hutchinson M.I."/>
            <person name="Powell A.J."/>
            <person name="Barry K."/>
            <person name="Miller A.N."/>
            <person name="Grigoriev I.V."/>
            <person name="Debuchy R."/>
            <person name="Gladieux P."/>
            <person name="Hiltunen Thoren M."/>
            <person name="Johannesson H."/>
        </authorList>
    </citation>
    <scope>NUCLEOTIDE SEQUENCE</scope>
    <source>
        <strain evidence="3">CBS 626.80</strain>
    </source>
</reference>
<keyword evidence="3" id="KW-0808">Transferase</keyword>
<feature type="compositionally biased region" description="Polar residues" evidence="1">
    <location>
        <begin position="361"/>
        <end position="375"/>
    </location>
</feature>